<feature type="transmembrane region" description="Helical" evidence="1">
    <location>
        <begin position="90"/>
        <end position="110"/>
    </location>
</feature>
<keyword evidence="1" id="KW-0472">Membrane</keyword>
<dbReference type="AlphaFoldDB" id="A0A920C7G1"/>
<evidence type="ECO:0008006" key="4">
    <source>
        <dbReference type="Google" id="ProtNLM"/>
    </source>
</evidence>
<dbReference type="InterPro" id="IPR009214">
    <property type="entry name" value="DUF1129"/>
</dbReference>
<dbReference type="Gene3D" id="1.10.1900.10">
    <property type="entry name" value="c-terminal domain of poly(a) binding protein"/>
    <property type="match status" value="1"/>
</dbReference>
<reference evidence="2" key="1">
    <citation type="submission" date="2021-03" db="EMBL/GenBank/DDBJ databases">
        <title>Antimicrobial resistance genes in bacteria isolated from Japanese honey, and their potential for conferring macrolide and lincosamide resistance in the American foulbrood pathogen Paenibacillus larvae.</title>
        <authorList>
            <person name="Okamoto M."/>
            <person name="Kumagai M."/>
            <person name="Kanamori H."/>
            <person name="Takamatsu D."/>
        </authorList>
    </citation>
    <scope>NUCLEOTIDE SEQUENCE</scope>
    <source>
        <strain evidence="2">J43TS3</strain>
    </source>
</reference>
<comment type="caution">
    <text evidence="2">The sequence shown here is derived from an EMBL/GenBank/DDBJ whole genome shotgun (WGS) entry which is preliminary data.</text>
</comment>
<proteinExistence type="predicted"/>
<keyword evidence="3" id="KW-1185">Reference proteome</keyword>
<accession>A0A920C7G1</accession>
<keyword evidence="1" id="KW-1133">Transmembrane helix</keyword>
<feature type="transmembrane region" description="Helical" evidence="1">
    <location>
        <begin position="130"/>
        <end position="154"/>
    </location>
</feature>
<feature type="transmembrane region" description="Helical" evidence="1">
    <location>
        <begin position="203"/>
        <end position="222"/>
    </location>
</feature>
<organism evidence="2 3">
    <name type="scientific">Ornithinibacillus bavariensis</name>
    <dbReference type="NCBI Taxonomy" id="545502"/>
    <lineage>
        <taxon>Bacteria</taxon>
        <taxon>Bacillati</taxon>
        <taxon>Bacillota</taxon>
        <taxon>Bacilli</taxon>
        <taxon>Bacillales</taxon>
        <taxon>Bacillaceae</taxon>
        <taxon>Ornithinibacillus</taxon>
    </lineage>
</organism>
<dbReference type="Pfam" id="PF06570">
    <property type="entry name" value="DUF1129"/>
    <property type="match status" value="1"/>
</dbReference>
<dbReference type="EMBL" id="BORP01000003">
    <property type="protein sequence ID" value="GIO27144.1"/>
    <property type="molecule type" value="Genomic_DNA"/>
</dbReference>
<evidence type="ECO:0000313" key="2">
    <source>
        <dbReference type="EMBL" id="GIO27144.1"/>
    </source>
</evidence>
<evidence type="ECO:0000256" key="1">
    <source>
        <dbReference type="SAM" id="Phobius"/>
    </source>
</evidence>
<gene>
    <name evidence="2" type="ORF">J43TS3_17550</name>
</gene>
<dbReference type="RefSeq" id="WP_212920652.1">
    <property type="nucleotide sequence ID" value="NZ_BORP01000003.1"/>
</dbReference>
<dbReference type="PANTHER" id="PTHR41307:SF1">
    <property type="entry name" value="MEMBRANE PROTEIN"/>
    <property type="match status" value="1"/>
</dbReference>
<name>A0A920C7G1_9BACI</name>
<dbReference type="Proteomes" id="UP000676917">
    <property type="component" value="Unassembled WGS sequence"/>
</dbReference>
<keyword evidence="1" id="KW-0812">Transmembrane</keyword>
<dbReference type="PANTHER" id="PTHR41307">
    <property type="entry name" value="MEMBRANE PROTEIN-RELATED"/>
    <property type="match status" value="1"/>
</dbReference>
<evidence type="ECO:0000313" key="3">
    <source>
        <dbReference type="Proteomes" id="UP000676917"/>
    </source>
</evidence>
<sequence length="230" mass="26593">MNAKDILKINNRLREKLTEENKKIYEDMLVYIRTNTNKSEQQTEEVLLELLEHFVAAQSEGKSAHDIFGDNIKQYCDEIIEEIPGEKKSVSLVFGAYLLINLLGIMSLTYGTLGFFFNNVFHMGSNDVEISLGSAIVNILIDLFLIYCFVKLILKWIKSSTFNEKVKKKWVEFLQIWIVCTLFIGIMVMINVFMPTFGLEMRIPVILFAGIGFILLIISWVLNKKYRITK</sequence>
<feature type="transmembrane region" description="Helical" evidence="1">
    <location>
        <begin position="174"/>
        <end position="197"/>
    </location>
</feature>
<dbReference type="SUPFAM" id="SSF158560">
    <property type="entry name" value="BH3980-like"/>
    <property type="match status" value="1"/>
</dbReference>
<protein>
    <recommendedName>
        <fullName evidence="4">DUF1129 family protein</fullName>
    </recommendedName>
</protein>